<dbReference type="Gene3D" id="3.30.450.40">
    <property type="match status" value="1"/>
</dbReference>
<dbReference type="Proteomes" id="UP000282184">
    <property type="component" value="Unassembled WGS sequence"/>
</dbReference>
<dbReference type="PANTHER" id="PTHR43102">
    <property type="entry name" value="SLR1143 PROTEIN"/>
    <property type="match status" value="1"/>
</dbReference>
<organism evidence="2 3">
    <name type="scientific">Hymenobacter gummosus</name>
    <dbReference type="NCBI Taxonomy" id="1776032"/>
    <lineage>
        <taxon>Bacteria</taxon>
        <taxon>Pseudomonadati</taxon>
        <taxon>Bacteroidota</taxon>
        <taxon>Cytophagia</taxon>
        <taxon>Cytophagales</taxon>
        <taxon>Hymenobacteraceae</taxon>
        <taxon>Hymenobacter</taxon>
    </lineage>
</organism>
<comment type="caution">
    <text evidence="2">The sequence shown here is derived from an EMBL/GenBank/DDBJ whole genome shotgun (WGS) entry which is preliminary data.</text>
</comment>
<protein>
    <submittedName>
        <fullName evidence="2">GAF domain-containing protein</fullName>
    </submittedName>
</protein>
<proteinExistence type="predicted"/>
<dbReference type="Pfam" id="PF01590">
    <property type="entry name" value="GAF"/>
    <property type="match status" value="1"/>
</dbReference>
<dbReference type="PANTHER" id="PTHR43102:SF2">
    <property type="entry name" value="GAF DOMAIN-CONTAINING PROTEIN"/>
    <property type="match status" value="1"/>
</dbReference>
<reference evidence="2 3" key="1">
    <citation type="submission" date="2018-12" db="EMBL/GenBank/DDBJ databases">
        <title>Hymenobacter gummosus sp. nov., isolated from a spring.</title>
        <authorList>
            <person name="Nie L."/>
        </authorList>
    </citation>
    <scope>NUCLEOTIDE SEQUENCE [LARGE SCALE GENOMIC DNA]</scope>
    <source>
        <strain evidence="2 3">KCTC 52166</strain>
    </source>
</reference>
<gene>
    <name evidence="2" type="ORF">EJV47_07725</name>
</gene>
<evidence type="ECO:0000313" key="2">
    <source>
        <dbReference type="EMBL" id="RTQ51676.1"/>
    </source>
</evidence>
<dbReference type="InterPro" id="IPR029016">
    <property type="entry name" value="GAF-like_dom_sf"/>
</dbReference>
<dbReference type="RefSeq" id="WP_126692568.1">
    <property type="nucleotide sequence ID" value="NZ_RXOF01000003.1"/>
</dbReference>
<dbReference type="AlphaFoldDB" id="A0A431U651"/>
<sequence>MSTPFPASLIPVHDAARLRTLHQYHIVNTTPEPIFDAYTAWAAQLFNVPISLVSLVDDDYVWFKSVAGHAGIPGLPRAESMCSAAILLDEPVVTSDYKPESCTLIKPDVAQAIGLKFYAGAALQMPNGERVGMLAVIGREFRTVTDKEKAVLARLAGLVSQTIELRARYLEAQQTEEWEAAQAELADTLDENSALARYLNSRNGHIDFEDDEVAQLIERRLNGLAKVLQRRLGQLG</sequence>
<evidence type="ECO:0000259" key="1">
    <source>
        <dbReference type="Pfam" id="PF01590"/>
    </source>
</evidence>
<dbReference type="SUPFAM" id="SSF55781">
    <property type="entry name" value="GAF domain-like"/>
    <property type="match status" value="1"/>
</dbReference>
<dbReference type="InterPro" id="IPR003018">
    <property type="entry name" value="GAF"/>
</dbReference>
<dbReference type="EMBL" id="RXOF01000003">
    <property type="protein sequence ID" value="RTQ51676.1"/>
    <property type="molecule type" value="Genomic_DNA"/>
</dbReference>
<name>A0A431U651_9BACT</name>
<dbReference type="OrthoDB" id="9811889at2"/>
<accession>A0A431U651</accession>
<keyword evidence="3" id="KW-1185">Reference proteome</keyword>
<evidence type="ECO:0000313" key="3">
    <source>
        <dbReference type="Proteomes" id="UP000282184"/>
    </source>
</evidence>
<feature type="domain" description="GAF" evidence="1">
    <location>
        <begin position="31"/>
        <end position="163"/>
    </location>
</feature>